<name>A0A8J6Q7Q9_9FLAO</name>
<comment type="caution">
    <text evidence="6">The sequence shown here is derived from an EMBL/GenBank/DDBJ whole genome shotgun (WGS) entry which is preliminary data.</text>
</comment>
<evidence type="ECO:0000259" key="5">
    <source>
        <dbReference type="PROSITE" id="PS51352"/>
    </source>
</evidence>
<evidence type="ECO:0000256" key="3">
    <source>
        <dbReference type="ARBA" id="ARBA00023157"/>
    </source>
</evidence>
<dbReference type="CDD" id="cd02966">
    <property type="entry name" value="TlpA_like_family"/>
    <property type="match status" value="1"/>
</dbReference>
<evidence type="ECO:0000313" key="7">
    <source>
        <dbReference type="Proteomes" id="UP000602057"/>
    </source>
</evidence>
<protein>
    <submittedName>
        <fullName evidence="6">TlpA family protein disulfide reductase</fullName>
    </submittedName>
</protein>
<dbReference type="Gene3D" id="3.40.30.10">
    <property type="entry name" value="Glutaredoxin"/>
    <property type="match status" value="1"/>
</dbReference>
<dbReference type="GO" id="GO:0016491">
    <property type="term" value="F:oxidoreductase activity"/>
    <property type="evidence" value="ECO:0007669"/>
    <property type="project" value="InterPro"/>
</dbReference>
<dbReference type="InterPro" id="IPR013766">
    <property type="entry name" value="Thioredoxin_domain"/>
</dbReference>
<comment type="subcellular location">
    <subcellularLocation>
        <location evidence="1">Cell envelope</location>
    </subcellularLocation>
</comment>
<gene>
    <name evidence="6" type="ORF">ICJ84_09425</name>
</gene>
<dbReference type="InterPro" id="IPR050553">
    <property type="entry name" value="Thioredoxin_ResA/DsbE_sf"/>
</dbReference>
<accession>A0A8J6Q7Q9</accession>
<dbReference type="RefSeq" id="WP_188216148.1">
    <property type="nucleotide sequence ID" value="NZ_BAABGH010000011.1"/>
</dbReference>
<evidence type="ECO:0000256" key="4">
    <source>
        <dbReference type="ARBA" id="ARBA00023284"/>
    </source>
</evidence>
<feature type="domain" description="Thioredoxin" evidence="5">
    <location>
        <begin position="312"/>
        <end position="456"/>
    </location>
</feature>
<dbReference type="GO" id="GO:0030313">
    <property type="term" value="C:cell envelope"/>
    <property type="evidence" value="ECO:0007669"/>
    <property type="project" value="UniProtKB-SubCell"/>
</dbReference>
<dbReference type="InterPro" id="IPR036249">
    <property type="entry name" value="Thioredoxin-like_sf"/>
</dbReference>
<keyword evidence="7" id="KW-1185">Reference proteome</keyword>
<evidence type="ECO:0000313" key="6">
    <source>
        <dbReference type="EMBL" id="MBD0835657.1"/>
    </source>
</evidence>
<dbReference type="GO" id="GO:0017004">
    <property type="term" value="P:cytochrome complex assembly"/>
    <property type="evidence" value="ECO:0007669"/>
    <property type="project" value="UniProtKB-KW"/>
</dbReference>
<dbReference type="Proteomes" id="UP000602057">
    <property type="component" value="Unassembled WGS sequence"/>
</dbReference>
<keyword evidence="2" id="KW-0201">Cytochrome c-type biogenesis</keyword>
<proteinExistence type="predicted"/>
<evidence type="ECO:0000256" key="2">
    <source>
        <dbReference type="ARBA" id="ARBA00022748"/>
    </source>
</evidence>
<dbReference type="PROSITE" id="PS51352">
    <property type="entry name" value="THIOREDOXIN_2"/>
    <property type="match status" value="1"/>
</dbReference>
<dbReference type="Pfam" id="PF08534">
    <property type="entry name" value="Redoxin"/>
    <property type="match status" value="1"/>
</dbReference>
<dbReference type="EMBL" id="JACVXC010000003">
    <property type="protein sequence ID" value="MBD0835657.1"/>
    <property type="molecule type" value="Genomic_DNA"/>
</dbReference>
<keyword evidence="4" id="KW-0676">Redox-active center</keyword>
<evidence type="ECO:0000256" key="1">
    <source>
        <dbReference type="ARBA" id="ARBA00004196"/>
    </source>
</evidence>
<organism evidence="6 7">
    <name type="scientific">Aestuariibaculum suncheonense</name>
    <dbReference type="NCBI Taxonomy" id="1028745"/>
    <lineage>
        <taxon>Bacteria</taxon>
        <taxon>Pseudomonadati</taxon>
        <taxon>Bacteroidota</taxon>
        <taxon>Flavobacteriia</taxon>
        <taxon>Flavobacteriales</taxon>
        <taxon>Flavobacteriaceae</taxon>
    </lineage>
</organism>
<dbReference type="SUPFAM" id="SSF52833">
    <property type="entry name" value="Thioredoxin-like"/>
    <property type="match status" value="1"/>
</dbReference>
<dbReference type="InterPro" id="IPR013740">
    <property type="entry name" value="Redoxin"/>
</dbReference>
<dbReference type="PROSITE" id="PS51257">
    <property type="entry name" value="PROKAR_LIPOPROTEIN"/>
    <property type="match status" value="1"/>
</dbReference>
<reference evidence="6" key="2">
    <citation type="submission" date="2020-09" db="EMBL/GenBank/DDBJ databases">
        <authorList>
            <person name="Wu Z."/>
        </authorList>
    </citation>
    <scope>NUCLEOTIDE SEQUENCE</scope>
    <source>
        <strain evidence="6">SC17</strain>
    </source>
</reference>
<dbReference type="PANTHER" id="PTHR42852:SF6">
    <property type="entry name" value="THIOL:DISULFIDE INTERCHANGE PROTEIN DSBE"/>
    <property type="match status" value="1"/>
</dbReference>
<dbReference type="AlphaFoldDB" id="A0A8J6Q7Q9"/>
<dbReference type="PANTHER" id="PTHR42852">
    <property type="entry name" value="THIOL:DISULFIDE INTERCHANGE PROTEIN DSBE"/>
    <property type="match status" value="1"/>
</dbReference>
<sequence>MKRTILLMLVLSVCACENKKNQGVILSGVITNKASEEFVIVDSNSNVRDTIQISENGSFKDTLYIEEGIHLINYGSIFFRAYFEKEKDLGIHFDTKDFKNSLAFSGQGAENNIYLLNKKANEYELIGRSNDFFSMEEATFKAKSMDIKNELLKLLDANTKVSEVFKSKEKRNINYEFLSRLQGYQQSHGYATNQLDFKTSEGFGELNSKFDYNKGGDFLFSSAYKRLVKNYISKTAKKLEQTDGLSEDIAYLTAVSKILNDTIKNSLLFDDARYGITYTSDLTAYYNIFIKASTNEVHKQEITESYNLLKKVSKGEPSPEFYAYENYNGEKTSLRDLKGKYLYIDVWATWCGPCKKEIPYLKEVEKLYRDKNIEFVSISIDKHEDRDKWIKMIEDKELQGVQLLADNAWQSQFVKDYLIKGIPKFILLDPKGIIINSNAPRPSEEELVQLLNTLFN</sequence>
<keyword evidence="3" id="KW-1015">Disulfide bond</keyword>
<reference evidence="6" key="1">
    <citation type="journal article" date="2013" name="Int. J. Syst. Evol. Microbiol.">
        <title>Aestuariibaculum suncheonense gen. nov., sp. nov., a marine bacterium of the family Flavobacteriaceae isolated from a tidal flat and emended descriptions of the genera Gaetbulibacter and Tamlana.</title>
        <authorList>
            <person name="Jeong S.H."/>
            <person name="Park M.S."/>
            <person name="Jin H.M."/>
            <person name="Lee K."/>
            <person name="Park W."/>
            <person name="Jeon C.O."/>
        </authorList>
    </citation>
    <scope>NUCLEOTIDE SEQUENCE</scope>
    <source>
        <strain evidence="6">SC17</strain>
    </source>
</reference>